<organism evidence="2 3">
    <name type="scientific">Qiania dongpingensis</name>
    <dbReference type="NCBI Taxonomy" id="2763669"/>
    <lineage>
        <taxon>Bacteria</taxon>
        <taxon>Bacillati</taxon>
        <taxon>Bacillota</taxon>
        <taxon>Clostridia</taxon>
        <taxon>Lachnospirales</taxon>
        <taxon>Lachnospiraceae</taxon>
        <taxon>Qiania</taxon>
    </lineage>
</organism>
<keyword evidence="1" id="KW-0472">Membrane</keyword>
<dbReference type="Proteomes" id="UP000515823">
    <property type="component" value="Chromosome"/>
</dbReference>
<proteinExistence type="predicted"/>
<dbReference type="EMBL" id="CP060634">
    <property type="protein sequence ID" value="QNM04597.1"/>
    <property type="molecule type" value="Genomic_DNA"/>
</dbReference>
<keyword evidence="3" id="KW-1185">Reference proteome</keyword>
<evidence type="ECO:0000256" key="1">
    <source>
        <dbReference type="SAM" id="Phobius"/>
    </source>
</evidence>
<name>A0A7G9G1B5_9FIRM</name>
<gene>
    <name evidence="2" type="ORF">H9Q78_08930</name>
</gene>
<feature type="transmembrane region" description="Helical" evidence="1">
    <location>
        <begin position="87"/>
        <end position="106"/>
    </location>
</feature>
<sequence>MISVILTILTVAAVTFLTRLLPFLLFPANKKTPDFVSYAGRVLPYAIIGMLIVYCFKDIQFFAWPFGIPELLASAFVVLIHKWKHNLLFSIGGGTLLYMVLVQAIFV</sequence>
<feature type="transmembrane region" description="Helical" evidence="1">
    <location>
        <begin position="38"/>
        <end position="56"/>
    </location>
</feature>
<keyword evidence="1" id="KW-0812">Transmembrane</keyword>
<feature type="transmembrane region" description="Helical" evidence="1">
    <location>
        <begin position="62"/>
        <end position="80"/>
    </location>
</feature>
<keyword evidence="1" id="KW-1133">Transmembrane helix</keyword>
<accession>A0A7G9G1B5</accession>
<dbReference type="RefSeq" id="WP_249301114.1">
    <property type="nucleotide sequence ID" value="NZ_CP060634.1"/>
</dbReference>
<feature type="transmembrane region" description="Helical" evidence="1">
    <location>
        <begin position="6"/>
        <end position="26"/>
    </location>
</feature>
<evidence type="ECO:0000313" key="2">
    <source>
        <dbReference type="EMBL" id="QNM04597.1"/>
    </source>
</evidence>
<dbReference type="Pfam" id="PF05437">
    <property type="entry name" value="AzlD"/>
    <property type="match status" value="1"/>
</dbReference>
<dbReference type="InterPro" id="IPR008407">
    <property type="entry name" value="Brnchd-chn_aa_trnsp_AzlD"/>
</dbReference>
<dbReference type="AlphaFoldDB" id="A0A7G9G1B5"/>
<protein>
    <submittedName>
        <fullName evidence="2">AzlD domain-containing protein</fullName>
    </submittedName>
</protein>
<dbReference type="PIRSF" id="PIRSF003203">
    <property type="entry name" value="AzlD"/>
    <property type="match status" value="1"/>
</dbReference>
<evidence type="ECO:0000313" key="3">
    <source>
        <dbReference type="Proteomes" id="UP000515823"/>
    </source>
</evidence>
<dbReference type="KEGG" id="qdo:H9Q78_08930"/>
<reference evidence="2 3" key="1">
    <citation type="submission" date="2020-08" db="EMBL/GenBank/DDBJ databases">
        <authorList>
            <person name="Liu C."/>
            <person name="Sun Q."/>
        </authorList>
    </citation>
    <scope>NUCLEOTIDE SEQUENCE [LARGE SCALE GENOMIC DNA]</scope>
    <source>
        <strain evidence="2 3">NSJ-38</strain>
    </source>
</reference>